<dbReference type="Gene3D" id="2.40.128.20">
    <property type="match status" value="1"/>
</dbReference>
<feature type="compositionally biased region" description="Basic and acidic residues" evidence="3">
    <location>
        <begin position="49"/>
        <end position="65"/>
    </location>
</feature>
<dbReference type="Proteomes" id="UP001256827">
    <property type="component" value="Chromosome"/>
</dbReference>
<reference evidence="5 6" key="1">
    <citation type="submission" date="2023-09" db="EMBL/GenBank/DDBJ databases">
        <title>Complete Genome and Methylome dissection of Bacillus brevis NEB573 original source of BbsI restriction endonuclease.</title>
        <authorList>
            <person name="Fomenkov A."/>
            <person name="Roberts R.D."/>
        </authorList>
    </citation>
    <scope>NUCLEOTIDE SEQUENCE [LARGE SCALE GENOMIC DNA]</scope>
    <source>
        <strain evidence="5 6">NEB573</strain>
    </source>
</reference>
<feature type="compositionally biased region" description="Polar residues" evidence="3">
    <location>
        <begin position="38"/>
        <end position="48"/>
    </location>
</feature>
<name>A0ABY9T5L8_BREBE</name>
<organism evidence="5 6">
    <name type="scientific">Brevibacillus brevis</name>
    <name type="common">Bacillus brevis</name>
    <dbReference type="NCBI Taxonomy" id="1393"/>
    <lineage>
        <taxon>Bacteria</taxon>
        <taxon>Bacillati</taxon>
        <taxon>Bacillota</taxon>
        <taxon>Bacilli</taxon>
        <taxon>Bacillales</taxon>
        <taxon>Paenibacillaceae</taxon>
        <taxon>Brevibacillus</taxon>
    </lineage>
</organism>
<keyword evidence="6" id="KW-1185">Reference proteome</keyword>
<evidence type="ECO:0000313" key="5">
    <source>
        <dbReference type="EMBL" id="WNC15375.1"/>
    </source>
</evidence>
<dbReference type="RefSeq" id="WP_310769104.1">
    <property type="nucleotide sequence ID" value="NZ_CP134050.1"/>
</dbReference>
<sequence>MKSSFAKGVRICTIGSLLVLGGCQTPYSPEGESAANEIRSSASPATDSSHTHEQNGHDHDHSHAHDAETKKIYDGYFEDSQVKDRSLSDWEGDWQSVYPYLQDGTLDEVFAYKAKQKGDKTADEYKKYYREGYETDVERIVIEGSTVTFYKKGEKNSGEYVYDGREILTYEAGNRGVRYIFRRAKEAERLPAYIQFSDHNIYPHKADHYHLYWGDDRKALLGEVKHWPTYYPAKMDGHDIAHEMMAH</sequence>
<accession>A0ABY9T5L8</accession>
<keyword evidence="1" id="KW-0732">Signal</keyword>
<feature type="domain" description="ZinT" evidence="4">
    <location>
        <begin position="69"/>
        <end position="247"/>
    </location>
</feature>
<dbReference type="SUPFAM" id="SSF50814">
    <property type="entry name" value="Lipocalins"/>
    <property type="match status" value="1"/>
</dbReference>
<dbReference type="EMBL" id="CP134050">
    <property type="protein sequence ID" value="WNC15375.1"/>
    <property type="molecule type" value="Genomic_DNA"/>
</dbReference>
<dbReference type="PROSITE" id="PS51257">
    <property type="entry name" value="PROKAR_LIPOPROTEIN"/>
    <property type="match status" value="1"/>
</dbReference>
<evidence type="ECO:0000256" key="2">
    <source>
        <dbReference type="ARBA" id="ARBA00022833"/>
    </source>
</evidence>
<gene>
    <name evidence="5" type="ORF">RGB73_03085</name>
</gene>
<evidence type="ECO:0000256" key="3">
    <source>
        <dbReference type="SAM" id="MobiDB-lite"/>
    </source>
</evidence>
<dbReference type="Pfam" id="PF09223">
    <property type="entry name" value="ZinT"/>
    <property type="match status" value="1"/>
</dbReference>
<evidence type="ECO:0000256" key="1">
    <source>
        <dbReference type="ARBA" id="ARBA00022729"/>
    </source>
</evidence>
<evidence type="ECO:0000313" key="6">
    <source>
        <dbReference type="Proteomes" id="UP001256827"/>
    </source>
</evidence>
<dbReference type="InterPro" id="IPR012674">
    <property type="entry name" value="Calycin"/>
</dbReference>
<dbReference type="InterPro" id="IPR015304">
    <property type="entry name" value="ZinT_dom"/>
</dbReference>
<protein>
    <submittedName>
        <fullName evidence="5">Metal-binding protein ZinT</fullName>
    </submittedName>
</protein>
<feature type="region of interest" description="Disordered" evidence="3">
    <location>
        <begin position="29"/>
        <end position="65"/>
    </location>
</feature>
<keyword evidence="2" id="KW-0862">Zinc</keyword>
<evidence type="ECO:0000259" key="4">
    <source>
        <dbReference type="Pfam" id="PF09223"/>
    </source>
</evidence>
<proteinExistence type="predicted"/>